<dbReference type="PANTHER" id="PTHR43280:SF2">
    <property type="entry name" value="HTH-TYPE TRANSCRIPTIONAL REGULATOR EXSA"/>
    <property type="match status" value="1"/>
</dbReference>
<dbReference type="GO" id="GO:0043565">
    <property type="term" value="F:sequence-specific DNA binding"/>
    <property type="evidence" value="ECO:0007669"/>
    <property type="project" value="InterPro"/>
</dbReference>
<feature type="signal peptide" evidence="5">
    <location>
        <begin position="1"/>
        <end position="21"/>
    </location>
</feature>
<evidence type="ECO:0000313" key="8">
    <source>
        <dbReference type="Proteomes" id="UP000006008"/>
    </source>
</evidence>
<dbReference type="Pfam" id="PF12833">
    <property type="entry name" value="HTH_18"/>
    <property type="match status" value="1"/>
</dbReference>
<dbReference type="STRING" id="742725.HMPREF9450_01477"/>
<keyword evidence="4" id="KW-0812">Transmembrane</keyword>
<dbReference type="OrthoDB" id="1093857at2"/>
<dbReference type="Gene3D" id="1.25.40.10">
    <property type="entry name" value="Tetratricopeptide repeat domain"/>
    <property type="match status" value="1"/>
</dbReference>
<evidence type="ECO:0000256" key="3">
    <source>
        <dbReference type="ARBA" id="ARBA00023163"/>
    </source>
</evidence>
<keyword evidence="8" id="KW-1185">Reference proteome</keyword>
<dbReference type="SMART" id="SM00342">
    <property type="entry name" value="HTH_ARAC"/>
    <property type="match status" value="1"/>
</dbReference>
<dbReference type="EMBL" id="ADLD01000013">
    <property type="protein sequence ID" value="EHB91428.1"/>
    <property type="molecule type" value="Genomic_DNA"/>
</dbReference>
<dbReference type="AlphaFoldDB" id="G5HA12"/>
<sequence length="586" mass="67213">MFRLYSALLFRIFAVAFSAVAAGVCIPAAAQPAADTLYTLDGAYALAGKNGALARQILDSLERQHPSKGHAAIPRYKIVAARAFVASRDLNPRRALLYLHSIADTDELRNDPETDLFITALMCNEYQVLNRHDEMLRSMLLYLDKARKYKNRLREAVALLYLGDTYSRDGAHEKGLQHLRAAQEILRTQTGNKKVTDYLLWSRELEAEACFRAGDYSGAIRITRDLIAWYGRLTRQQRAGTEVEEDRNLNFRQAQNHISLARLYALNGETAQAAGAYAEAQRLLANTDKVLSPQMHELALDYLKAAGRYPEALRRAWQYLDEARVGDTVNLFNLAAKRQLSDIYRHLGDYPHAWNMEHQAAVLADSLYARANYETALELRTVYETTEQQAQILRQQVTISRIRTVAGILLIGIVALGIILWLLWWNGRRVKRKNRQLFEQVAQLGEVRKELHRIRRALQEQEPHRPEDGDNQLYAALDRLMREQERFRDPNLTREQVAAELGTNKLYLSRAISEHCSMTFLEYTNHLRLECAKAMLLCDHTTKIEAIAACSGFNSVRTFYRLFQKYYRLTPSEFRRVASSYKTHPC</sequence>
<dbReference type="HOGENOM" id="CLU_031356_0_0_10"/>
<dbReference type="GO" id="GO:0003700">
    <property type="term" value="F:DNA-binding transcription factor activity"/>
    <property type="evidence" value="ECO:0007669"/>
    <property type="project" value="InterPro"/>
</dbReference>
<dbReference type="PROSITE" id="PS00041">
    <property type="entry name" value="HTH_ARAC_FAMILY_1"/>
    <property type="match status" value="1"/>
</dbReference>
<proteinExistence type="predicted"/>
<dbReference type="Gene3D" id="1.10.10.60">
    <property type="entry name" value="Homeodomain-like"/>
    <property type="match status" value="2"/>
</dbReference>
<dbReference type="PANTHER" id="PTHR43280">
    <property type="entry name" value="ARAC-FAMILY TRANSCRIPTIONAL REGULATOR"/>
    <property type="match status" value="1"/>
</dbReference>
<keyword evidence="2" id="KW-0238">DNA-binding</keyword>
<dbReference type="InterPro" id="IPR018060">
    <property type="entry name" value="HTH_AraC"/>
</dbReference>
<gene>
    <name evidence="7" type="ORF">HMPREF9450_01477</name>
</gene>
<feature type="domain" description="HTH araC/xylS-type" evidence="6">
    <location>
        <begin position="471"/>
        <end position="577"/>
    </location>
</feature>
<reference evidence="7 8" key="1">
    <citation type="submission" date="2011-08" db="EMBL/GenBank/DDBJ databases">
        <title>The Genome Sequence of Alistipes indistinctus YIT 12060.</title>
        <authorList>
            <consortium name="The Broad Institute Genome Sequencing Platform"/>
            <person name="Earl A."/>
            <person name="Ward D."/>
            <person name="Feldgarden M."/>
            <person name="Gevers D."/>
            <person name="Morotomi M."/>
            <person name="Young S.K."/>
            <person name="Zeng Q."/>
            <person name="Gargeya S."/>
            <person name="Fitzgerald M."/>
            <person name="Haas B."/>
            <person name="Abouelleil A."/>
            <person name="Alvarado L."/>
            <person name="Arachchi H.M."/>
            <person name="Berlin A."/>
            <person name="Brown A."/>
            <person name="Chapman S.B."/>
            <person name="Chen Z."/>
            <person name="Dunbar C."/>
            <person name="Freedman E."/>
            <person name="Gearin G."/>
            <person name="Gellesch M."/>
            <person name="Goldberg J."/>
            <person name="Griggs A."/>
            <person name="Gujja S."/>
            <person name="Heiman D."/>
            <person name="Howarth C."/>
            <person name="Larson L."/>
            <person name="Lui A."/>
            <person name="MacDonald P.J.P."/>
            <person name="Montmayeur A."/>
            <person name="Murphy C."/>
            <person name="Neiman D."/>
            <person name="Pearson M."/>
            <person name="Priest M."/>
            <person name="Roberts A."/>
            <person name="Saif S."/>
            <person name="Shea T."/>
            <person name="Shenoy N."/>
            <person name="Sisk P."/>
            <person name="Stolte C."/>
            <person name="Sykes S."/>
            <person name="Wortman J."/>
            <person name="Nusbaum C."/>
            <person name="Birren B."/>
        </authorList>
    </citation>
    <scope>NUCLEOTIDE SEQUENCE [LARGE SCALE GENOMIC DNA]</scope>
    <source>
        <strain evidence="7 8">YIT 12060</strain>
    </source>
</reference>
<dbReference type="InterPro" id="IPR018062">
    <property type="entry name" value="HTH_AraC-typ_CS"/>
</dbReference>
<dbReference type="SUPFAM" id="SSF46689">
    <property type="entry name" value="Homeodomain-like"/>
    <property type="match status" value="1"/>
</dbReference>
<evidence type="ECO:0000259" key="6">
    <source>
        <dbReference type="PROSITE" id="PS01124"/>
    </source>
</evidence>
<keyword evidence="1" id="KW-0805">Transcription regulation</keyword>
<evidence type="ECO:0000256" key="2">
    <source>
        <dbReference type="ARBA" id="ARBA00023125"/>
    </source>
</evidence>
<dbReference type="PATRIC" id="fig|742725.3.peg.1564"/>
<keyword evidence="5" id="KW-0732">Signal</keyword>
<dbReference type="PROSITE" id="PS01124">
    <property type="entry name" value="HTH_ARAC_FAMILY_2"/>
    <property type="match status" value="1"/>
</dbReference>
<keyword evidence="4" id="KW-0472">Membrane</keyword>
<accession>G5HA12</accession>
<protein>
    <recommendedName>
        <fullName evidence="6">HTH araC/xylS-type domain-containing protein</fullName>
    </recommendedName>
</protein>
<feature type="transmembrane region" description="Helical" evidence="4">
    <location>
        <begin position="405"/>
        <end position="425"/>
    </location>
</feature>
<evidence type="ECO:0000313" key="7">
    <source>
        <dbReference type="EMBL" id="EHB91428.1"/>
    </source>
</evidence>
<dbReference type="eggNOG" id="COG2207">
    <property type="taxonomic scope" value="Bacteria"/>
</dbReference>
<keyword evidence="3" id="KW-0804">Transcription</keyword>
<feature type="chain" id="PRO_5003478028" description="HTH araC/xylS-type domain-containing protein" evidence="5">
    <location>
        <begin position="22"/>
        <end position="586"/>
    </location>
</feature>
<evidence type="ECO:0000256" key="5">
    <source>
        <dbReference type="SAM" id="SignalP"/>
    </source>
</evidence>
<dbReference type="SUPFAM" id="SSF48452">
    <property type="entry name" value="TPR-like"/>
    <property type="match status" value="1"/>
</dbReference>
<organism evidence="7 8">
    <name type="scientific">Alistipes indistinctus YIT 12060</name>
    <dbReference type="NCBI Taxonomy" id="742725"/>
    <lineage>
        <taxon>Bacteria</taxon>
        <taxon>Pseudomonadati</taxon>
        <taxon>Bacteroidota</taxon>
        <taxon>Bacteroidia</taxon>
        <taxon>Bacteroidales</taxon>
        <taxon>Rikenellaceae</taxon>
        <taxon>Alistipes</taxon>
    </lineage>
</organism>
<dbReference type="RefSeq" id="WP_009134283.1">
    <property type="nucleotide sequence ID" value="NZ_CP102250.1"/>
</dbReference>
<keyword evidence="4" id="KW-1133">Transmembrane helix</keyword>
<comment type="caution">
    <text evidence="7">The sequence shown here is derived from an EMBL/GenBank/DDBJ whole genome shotgun (WGS) entry which is preliminary data.</text>
</comment>
<dbReference type="InterPro" id="IPR011990">
    <property type="entry name" value="TPR-like_helical_dom_sf"/>
</dbReference>
<dbReference type="GeneID" id="92815489"/>
<evidence type="ECO:0000256" key="1">
    <source>
        <dbReference type="ARBA" id="ARBA00023015"/>
    </source>
</evidence>
<dbReference type="InterPro" id="IPR009057">
    <property type="entry name" value="Homeodomain-like_sf"/>
</dbReference>
<evidence type="ECO:0000256" key="4">
    <source>
        <dbReference type="SAM" id="Phobius"/>
    </source>
</evidence>
<name>G5HA12_9BACT</name>
<dbReference type="Proteomes" id="UP000006008">
    <property type="component" value="Unassembled WGS sequence"/>
</dbReference>